<sequence length="256" mass="27059">MSETHRLGDDTVVGILDRAARGINPVLDLALTDPFGIKGRTFTPTAAERGAAEALLDGVAWVLDTVRFPGTASWEKASDDERARWWVTRIGALNTIAVASPGMFGVLLNRLPIQDVLGFANQAVVLVAVAREHGVTNRSEQVDLLASVLCRRETDASAVLAGATPPSASAQGASVWRPFGLIGALWRTAGTVRALSDELDKRPQPGGTYALLGNIPVVGVVAGYLGERGALVRAVKQAEKRIAARASLPAAVRRVR</sequence>
<reference evidence="2" key="1">
    <citation type="submission" date="2016-10" db="EMBL/GenBank/DDBJ databases">
        <authorList>
            <person name="Varghese N."/>
            <person name="Submissions S."/>
        </authorList>
    </citation>
    <scope>NUCLEOTIDE SEQUENCE [LARGE SCALE GENOMIC DNA]</scope>
    <source>
        <strain evidence="2">DSM 44498</strain>
    </source>
</reference>
<keyword evidence="2" id="KW-1185">Reference proteome</keyword>
<dbReference type="Proteomes" id="UP000183561">
    <property type="component" value="Unassembled WGS sequence"/>
</dbReference>
<dbReference type="OrthoDB" id="3825591at2"/>
<dbReference type="RefSeq" id="WP_072940490.1">
    <property type="nucleotide sequence ID" value="NZ_FNSV01000005.1"/>
</dbReference>
<gene>
    <name evidence="1" type="ORF">SAMN04490239_2928</name>
</gene>
<evidence type="ECO:0000313" key="1">
    <source>
        <dbReference type="EMBL" id="SEC11430.1"/>
    </source>
</evidence>
<organism evidence="1 2">
    <name type="scientific">Rhodococcus koreensis</name>
    <dbReference type="NCBI Taxonomy" id="99653"/>
    <lineage>
        <taxon>Bacteria</taxon>
        <taxon>Bacillati</taxon>
        <taxon>Actinomycetota</taxon>
        <taxon>Actinomycetes</taxon>
        <taxon>Mycobacteriales</taxon>
        <taxon>Nocardiaceae</taxon>
        <taxon>Rhodococcus</taxon>
    </lineage>
</organism>
<proteinExistence type="predicted"/>
<accession>A0A1H4PVV6</accession>
<dbReference type="AlphaFoldDB" id="A0A1H4PVV6"/>
<dbReference type="EMBL" id="FNSV01000005">
    <property type="protein sequence ID" value="SEC11430.1"/>
    <property type="molecule type" value="Genomic_DNA"/>
</dbReference>
<name>A0A1H4PVV6_9NOCA</name>
<evidence type="ECO:0000313" key="2">
    <source>
        <dbReference type="Proteomes" id="UP000183561"/>
    </source>
</evidence>
<protein>
    <submittedName>
        <fullName evidence="1">Uncharacterized protein</fullName>
    </submittedName>
</protein>